<evidence type="ECO:0000256" key="1">
    <source>
        <dbReference type="SAM" id="Phobius"/>
    </source>
</evidence>
<feature type="transmembrane region" description="Helical" evidence="1">
    <location>
        <begin position="23"/>
        <end position="47"/>
    </location>
</feature>
<organism evidence="2">
    <name type="scientific">Sphingomonas psychrotolerans</name>
    <dbReference type="NCBI Taxonomy" id="1327635"/>
    <lineage>
        <taxon>Bacteria</taxon>
        <taxon>Pseudomonadati</taxon>
        <taxon>Pseudomonadota</taxon>
        <taxon>Alphaproteobacteria</taxon>
        <taxon>Sphingomonadales</taxon>
        <taxon>Sphingomonadaceae</taxon>
        <taxon>Sphingomonas</taxon>
    </lineage>
</organism>
<proteinExistence type="predicted"/>
<keyword evidence="1" id="KW-1133">Transmembrane helix</keyword>
<keyword evidence="1" id="KW-0812">Transmembrane</keyword>
<accession>A0ABU3N056</accession>
<reference evidence="2" key="1">
    <citation type="submission" date="2022-04" db="EMBL/GenBank/DDBJ databases">
        <title>Tomato heritable bacteria conferring resistance against bacterial wilt.</title>
        <authorList>
            <person name="Yin J."/>
        </authorList>
    </citation>
    <scope>NUCLEOTIDE SEQUENCE</scope>
    <source>
        <strain evidence="2">Cra20</strain>
    </source>
</reference>
<sequence length="48" mass="5044">MLHTPIPDRVAAPAADEQRLPPAAGILIAMGSSVALWSAIYFGCVFAF</sequence>
<comment type="caution">
    <text evidence="2">The sequence shown here is derived from an EMBL/GenBank/DDBJ whole genome shotgun (WGS) entry which is preliminary data.</text>
</comment>
<protein>
    <recommendedName>
        <fullName evidence="3">EamA family transporter</fullName>
    </recommendedName>
</protein>
<evidence type="ECO:0008006" key="3">
    <source>
        <dbReference type="Google" id="ProtNLM"/>
    </source>
</evidence>
<name>A0ABU3N056_9SPHN</name>
<dbReference type="EMBL" id="JALMLT010000001">
    <property type="protein sequence ID" value="MDT8757935.1"/>
    <property type="molecule type" value="Genomic_DNA"/>
</dbReference>
<keyword evidence="1" id="KW-0472">Membrane</keyword>
<evidence type="ECO:0000313" key="2">
    <source>
        <dbReference type="EMBL" id="MDT8757935.1"/>
    </source>
</evidence>
<gene>
    <name evidence="2" type="ORF">MZO42_04430</name>
</gene>